<feature type="transmembrane region" description="Helical" evidence="1">
    <location>
        <begin position="12"/>
        <end position="36"/>
    </location>
</feature>
<name>A0AA35ZJ75_LACSI</name>
<keyword evidence="3" id="KW-1185">Reference proteome</keyword>
<keyword evidence="1" id="KW-0472">Membrane</keyword>
<dbReference type="AlphaFoldDB" id="A0AA35ZJ75"/>
<organism evidence="2 3">
    <name type="scientific">Lactuca saligna</name>
    <name type="common">Willowleaf lettuce</name>
    <dbReference type="NCBI Taxonomy" id="75948"/>
    <lineage>
        <taxon>Eukaryota</taxon>
        <taxon>Viridiplantae</taxon>
        <taxon>Streptophyta</taxon>
        <taxon>Embryophyta</taxon>
        <taxon>Tracheophyta</taxon>
        <taxon>Spermatophyta</taxon>
        <taxon>Magnoliopsida</taxon>
        <taxon>eudicotyledons</taxon>
        <taxon>Gunneridae</taxon>
        <taxon>Pentapetalae</taxon>
        <taxon>asterids</taxon>
        <taxon>campanulids</taxon>
        <taxon>Asterales</taxon>
        <taxon>Asteraceae</taxon>
        <taxon>Cichorioideae</taxon>
        <taxon>Cichorieae</taxon>
        <taxon>Lactucinae</taxon>
        <taxon>Lactuca</taxon>
    </lineage>
</organism>
<accession>A0AA35ZJ75</accession>
<feature type="transmembrane region" description="Helical" evidence="1">
    <location>
        <begin position="111"/>
        <end position="139"/>
    </location>
</feature>
<protein>
    <submittedName>
        <fullName evidence="2">Uncharacterized protein</fullName>
    </submittedName>
</protein>
<dbReference type="PANTHER" id="PTHR39113">
    <property type="entry name" value="MEMBRANE LIPOPROTEIN-RELATED"/>
    <property type="match status" value="1"/>
</dbReference>
<dbReference type="PANTHER" id="PTHR39113:SF1">
    <property type="entry name" value="MEMBRANE LIPOPROTEIN"/>
    <property type="match status" value="1"/>
</dbReference>
<keyword evidence="1" id="KW-0812">Transmembrane</keyword>
<keyword evidence="1" id="KW-1133">Transmembrane helix</keyword>
<sequence>MASSSSSSSFPYLVLACLNFTLFILSAASLAPTFILKSSPTSMGWALIMVSSISLLSSFIGFFSHFCFMTHVTLLIASMAAQMLAILALFTHEKSSLSMLKSPRDPREAMALVRVECGVLVAMFVLQVGVFCLSCGVHWCWVRKYEGMEAAMRRSRSRRVAEESVVIGGVGMKGKELEKMKVDFEA</sequence>
<dbReference type="Proteomes" id="UP001177003">
    <property type="component" value="Chromosome 7"/>
</dbReference>
<evidence type="ECO:0000313" key="3">
    <source>
        <dbReference type="Proteomes" id="UP001177003"/>
    </source>
</evidence>
<gene>
    <name evidence="2" type="ORF">LSALG_LOCUS32178</name>
</gene>
<feature type="transmembrane region" description="Helical" evidence="1">
    <location>
        <begin position="43"/>
        <end position="62"/>
    </location>
</feature>
<reference evidence="2" key="1">
    <citation type="submission" date="2023-04" db="EMBL/GenBank/DDBJ databases">
        <authorList>
            <person name="Vijverberg K."/>
            <person name="Xiong W."/>
            <person name="Schranz E."/>
        </authorList>
    </citation>
    <scope>NUCLEOTIDE SEQUENCE</scope>
</reference>
<evidence type="ECO:0000256" key="1">
    <source>
        <dbReference type="SAM" id="Phobius"/>
    </source>
</evidence>
<dbReference type="EMBL" id="OX465083">
    <property type="protein sequence ID" value="CAI9293149.1"/>
    <property type="molecule type" value="Genomic_DNA"/>
</dbReference>
<evidence type="ECO:0000313" key="2">
    <source>
        <dbReference type="EMBL" id="CAI9293149.1"/>
    </source>
</evidence>
<feature type="transmembrane region" description="Helical" evidence="1">
    <location>
        <begin position="68"/>
        <end position="90"/>
    </location>
</feature>
<proteinExistence type="predicted"/>